<evidence type="ECO:0000313" key="2">
    <source>
        <dbReference type="Proteomes" id="UP000198959"/>
    </source>
</evidence>
<protein>
    <submittedName>
        <fullName evidence="1">Uncharacterized protein</fullName>
    </submittedName>
</protein>
<evidence type="ECO:0000313" key="1">
    <source>
        <dbReference type="EMBL" id="SCL35507.1"/>
    </source>
</evidence>
<organism evidence="1 2">
    <name type="scientific">Micromonospora pallida</name>
    <dbReference type="NCBI Taxonomy" id="145854"/>
    <lineage>
        <taxon>Bacteria</taxon>
        <taxon>Bacillati</taxon>
        <taxon>Actinomycetota</taxon>
        <taxon>Actinomycetes</taxon>
        <taxon>Micromonosporales</taxon>
        <taxon>Micromonosporaceae</taxon>
        <taxon>Micromonospora</taxon>
    </lineage>
</organism>
<dbReference type="AlphaFoldDB" id="A0A1C6T1C6"/>
<proteinExistence type="predicted"/>
<name>A0A1C6T1C6_9ACTN</name>
<dbReference type="EMBL" id="FMHW01000002">
    <property type="protein sequence ID" value="SCL35507.1"/>
    <property type="molecule type" value="Genomic_DNA"/>
</dbReference>
<keyword evidence="2" id="KW-1185">Reference proteome</keyword>
<reference evidence="2" key="1">
    <citation type="submission" date="2016-06" db="EMBL/GenBank/DDBJ databases">
        <authorList>
            <person name="Varghese N."/>
            <person name="Submissions Spin"/>
        </authorList>
    </citation>
    <scope>NUCLEOTIDE SEQUENCE [LARGE SCALE GENOMIC DNA]</scope>
    <source>
        <strain evidence="2">DSM 43817</strain>
    </source>
</reference>
<sequence>MRSRRFIKWAVDNIGADAGNRRVLARKDELIAHLCGENGSPDFTVSDAKIRATLSVKSERIKRGESPTLPEVPPPA</sequence>
<dbReference type="RefSeq" id="WP_091646747.1">
    <property type="nucleotide sequence ID" value="NZ_FMHW01000002.1"/>
</dbReference>
<dbReference type="Proteomes" id="UP000198959">
    <property type="component" value="Unassembled WGS sequence"/>
</dbReference>
<gene>
    <name evidence="1" type="ORF">GA0074692_4110</name>
</gene>
<accession>A0A1C6T1C6</accession>